<reference evidence="2 3" key="1">
    <citation type="journal article" date="2018" name="Genome Biol. Evol.">
        <title>Multiple Roots of Fruiting Body Formation in Amoebozoa.</title>
        <authorList>
            <person name="Hillmann F."/>
            <person name="Forbes G."/>
            <person name="Novohradska S."/>
            <person name="Ferling I."/>
            <person name="Riege K."/>
            <person name="Groth M."/>
            <person name="Westermann M."/>
            <person name="Marz M."/>
            <person name="Spaller T."/>
            <person name="Winckler T."/>
            <person name="Schaap P."/>
            <person name="Glockner G."/>
        </authorList>
    </citation>
    <scope>NUCLEOTIDE SEQUENCE [LARGE SCALE GENOMIC DNA]</scope>
    <source>
        <strain evidence="2 3">Jena</strain>
    </source>
</reference>
<dbReference type="EMBL" id="MDYQ01000235">
    <property type="protein sequence ID" value="PRP78230.1"/>
    <property type="molecule type" value="Genomic_DNA"/>
</dbReference>
<evidence type="ECO:0000256" key="1">
    <source>
        <dbReference type="SAM" id="MobiDB-lite"/>
    </source>
</evidence>
<dbReference type="AlphaFoldDB" id="A0A2P6N2P8"/>
<organism evidence="2 3">
    <name type="scientific">Planoprotostelium fungivorum</name>
    <dbReference type="NCBI Taxonomy" id="1890364"/>
    <lineage>
        <taxon>Eukaryota</taxon>
        <taxon>Amoebozoa</taxon>
        <taxon>Evosea</taxon>
        <taxon>Variosea</taxon>
        <taxon>Cavosteliida</taxon>
        <taxon>Cavosteliaceae</taxon>
        <taxon>Planoprotostelium</taxon>
    </lineage>
</organism>
<name>A0A2P6N2P8_9EUKA</name>
<protein>
    <submittedName>
        <fullName evidence="2">Uncharacterized protein</fullName>
    </submittedName>
</protein>
<sequence>MDGPGSRHLLHMSPGALSDVQVPPEVPTWSVRSQNLRVDRAL</sequence>
<feature type="region of interest" description="Disordered" evidence="1">
    <location>
        <begin position="1"/>
        <end position="25"/>
    </location>
</feature>
<evidence type="ECO:0000313" key="2">
    <source>
        <dbReference type="EMBL" id="PRP78230.1"/>
    </source>
</evidence>
<dbReference type="InParanoid" id="A0A2P6N2P8"/>
<dbReference type="Proteomes" id="UP000241769">
    <property type="component" value="Unassembled WGS sequence"/>
</dbReference>
<keyword evidence="3" id="KW-1185">Reference proteome</keyword>
<evidence type="ECO:0000313" key="3">
    <source>
        <dbReference type="Proteomes" id="UP000241769"/>
    </source>
</evidence>
<proteinExistence type="predicted"/>
<comment type="caution">
    <text evidence="2">The sequence shown here is derived from an EMBL/GenBank/DDBJ whole genome shotgun (WGS) entry which is preliminary data.</text>
</comment>
<gene>
    <name evidence="2" type="ORF">PROFUN_13983</name>
</gene>
<accession>A0A2P6N2P8</accession>